<evidence type="ECO:0000313" key="2">
    <source>
        <dbReference type="Proteomes" id="UP001055811"/>
    </source>
</evidence>
<name>A0ACB9E2R6_CICIN</name>
<gene>
    <name evidence="1" type="ORF">L2E82_25106</name>
</gene>
<accession>A0ACB9E2R6</accession>
<keyword evidence="2" id="KW-1185">Reference proteome</keyword>
<comment type="caution">
    <text evidence="1">The sequence shown here is derived from an EMBL/GenBank/DDBJ whole genome shotgun (WGS) entry which is preliminary data.</text>
</comment>
<reference evidence="1 2" key="2">
    <citation type="journal article" date="2022" name="Mol. Ecol. Resour.">
        <title>The genomes of chicory, endive, great burdock and yacon provide insights into Asteraceae paleo-polyploidization history and plant inulin production.</title>
        <authorList>
            <person name="Fan W."/>
            <person name="Wang S."/>
            <person name="Wang H."/>
            <person name="Wang A."/>
            <person name="Jiang F."/>
            <person name="Liu H."/>
            <person name="Zhao H."/>
            <person name="Xu D."/>
            <person name="Zhang Y."/>
        </authorList>
    </citation>
    <scope>NUCLEOTIDE SEQUENCE [LARGE SCALE GENOMIC DNA]</scope>
    <source>
        <strain evidence="2">cv. Punajuju</strain>
        <tissue evidence="1">Leaves</tissue>
    </source>
</reference>
<reference evidence="2" key="1">
    <citation type="journal article" date="2022" name="Mol. Ecol. Resour.">
        <title>The genomes of chicory, endive, great burdock and yacon provide insights into Asteraceae palaeo-polyploidization history and plant inulin production.</title>
        <authorList>
            <person name="Fan W."/>
            <person name="Wang S."/>
            <person name="Wang H."/>
            <person name="Wang A."/>
            <person name="Jiang F."/>
            <person name="Liu H."/>
            <person name="Zhao H."/>
            <person name="Xu D."/>
            <person name="Zhang Y."/>
        </authorList>
    </citation>
    <scope>NUCLEOTIDE SEQUENCE [LARGE SCALE GENOMIC DNA]</scope>
    <source>
        <strain evidence="2">cv. Punajuju</strain>
    </source>
</reference>
<dbReference type="Proteomes" id="UP001055811">
    <property type="component" value="Linkage Group LG04"/>
</dbReference>
<organism evidence="1 2">
    <name type="scientific">Cichorium intybus</name>
    <name type="common">Chicory</name>
    <dbReference type="NCBI Taxonomy" id="13427"/>
    <lineage>
        <taxon>Eukaryota</taxon>
        <taxon>Viridiplantae</taxon>
        <taxon>Streptophyta</taxon>
        <taxon>Embryophyta</taxon>
        <taxon>Tracheophyta</taxon>
        <taxon>Spermatophyta</taxon>
        <taxon>Magnoliopsida</taxon>
        <taxon>eudicotyledons</taxon>
        <taxon>Gunneridae</taxon>
        <taxon>Pentapetalae</taxon>
        <taxon>asterids</taxon>
        <taxon>campanulids</taxon>
        <taxon>Asterales</taxon>
        <taxon>Asteraceae</taxon>
        <taxon>Cichorioideae</taxon>
        <taxon>Cichorieae</taxon>
        <taxon>Cichoriinae</taxon>
        <taxon>Cichorium</taxon>
    </lineage>
</organism>
<proteinExistence type="predicted"/>
<protein>
    <submittedName>
        <fullName evidence="1">Uncharacterized protein</fullName>
    </submittedName>
</protein>
<dbReference type="EMBL" id="CM042012">
    <property type="protein sequence ID" value="KAI3753061.1"/>
    <property type="molecule type" value="Genomic_DNA"/>
</dbReference>
<sequence length="103" mass="11853">MLHQLLNLPVDFINRQNRESGWCKGRVTKTNKTFEKRKEKFIERVVKEEKVFGTKGRFISSNSVTRAGPYASRNLATEPLESSSPEKNGPTLHLAFNRETDMQ</sequence>
<evidence type="ECO:0000313" key="1">
    <source>
        <dbReference type="EMBL" id="KAI3753061.1"/>
    </source>
</evidence>